<dbReference type="PANTHER" id="PTHR39332">
    <property type="entry name" value="BLL4707 PROTEIN"/>
    <property type="match status" value="1"/>
</dbReference>
<dbReference type="AlphaFoldDB" id="A0A9J7AM54"/>
<dbReference type="KEGG" id="naci:NUH88_15065"/>
<dbReference type="SUPFAM" id="SSF55961">
    <property type="entry name" value="Bet v1-like"/>
    <property type="match status" value="1"/>
</dbReference>
<dbReference type="RefSeq" id="WP_257767225.1">
    <property type="nucleotide sequence ID" value="NZ_CP102480.1"/>
</dbReference>
<sequence>MATVDMSVKLAAPAADVWAVVGDFLNIHQWHPAVDRIEAIGAGGIRRVHSGNGGPVFDEVQLERDDEGRRMRYAIVGKPFPMENYSAWMSVEDSDGGSIVRWHSAFAPDEGAEEKAAGIVKFIYKSGFDALLERFGAG</sequence>
<accession>A0A9J7AM54</accession>
<dbReference type="EMBL" id="CP102480">
    <property type="protein sequence ID" value="UUX48723.1"/>
    <property type="molecule type" value="Genomic_DNA"/>
</dbReference>
<evidence type="ECO:0000313" key="2">
    <source>
        <dbReference type="Proteomes" id="UP001060336"/>
    </source>
</evidence>
<organism evidence="1 2">
    <name type="scientific">Nisaea acidiphila</name>
    <dbReference type="NCBI Taxonomy" id="1862145"/>
    <lineage>
        <taxon>Bacteria</taxon>
        <taxon>Pseudomonadati</taxon>
        <taxon>Pseudomonadota</taxon>
        <taxon>Alphaproteobacteria</taxon>
        <taxon>Rhodospirillales</taxon>
        <taxon>Thalassobaculaceae</taxon>
        <taxon>Nisaea</taxon>
    </lineage>
</organism>
<keyword evidence="2" id="KW-1185">Reference proteome</keyword>
<evidence type="ECO:0000313" key="1">
    <source>
        <dbReference type="EMBL" id="UUX48723.1"/>
    </source>
</evidence>
<reference evidence="1" key="1">
    <citation type="submission" date="2022-08" db="EMBL/GenBank/DDBJ databases">
        <title>Nisaea acidiphila sp. nov., isolated from a marine algal debris and emended description of the genus Nisaea Urios et al. 2008.</title>
        <authorList>
            <person name="Kwon K."/>
        </authorList>
    </citation>
    <scope>NUCLEOTIDE SEQUENCE</scope>
    <source>
        <strain evidence="1">MEBiC11861</strain>
    </source>
</reference>
<protein>
    <submittedName>
        <fullName evidence="1">SRPBCC family protein</fullName>
    </submittedName>
</protein>
<dbReference type="Gene3D" id="3.30.530.20">
    <property type="match status" value="1"/>
</dbReference>
<dbReference type="PANTHER" id="PTHR39332:SF7">
    <property type="entry name" value="SRPBCC FAMILY PROTEIN"/>
    <property type="match status" value="1"/>
</dbReference>
<dbReference type="InterPro" id="IPR023393">
    <property type="entry name" value="START-like_dom_sf"/>
</dbReference>
<dbReference type="Pfam" id="PF10604">
    <property type="entry name" value="Polyketide_cyc2"/>
    <property type="match status" value="1"/>
</dbReference>
<gene>
    <name evidence="1" type="ORF">NUH88_15065</name>
</gene>
<dbReference type="InterPro" id="IPR019587">
    <property type="entry name" value="Polyketide_cyclase/dehydratase"/>
</dbReference>
<name>A0A9J7AM54_9PROT</name>
<dbReference type="Proteomes" id="UP001060336">
    <property type="component" value="Chromosome"/>
</dbReference>
<proteinExistence type="predicted"/>
<dbReference type="CDD" id="cd07821">
    <property type="entry name" value="PYR_PYL_RCAR_like"/>
    <property type="match status" value="1"/>
</dbReference>